<proteinExistence type="inferred from homology"/>
<dbReference type="SUPFAM" id="SSF54001">
    <property type="entry name" value="Cysteine proteinases"/>
    <property type="match status" value="1"/>
</dbReference>
<evidence type="ECO:0000259" key="5">
    <source>
        <dbReference type="PROSITE" id="PS50600"/>
    </source>
</evidence>
<dbReference type="Proteomes" id="UP001055712">
    <property type="component" value="Unassembled WGS sequence"/>
</dbReference>
<keyword evidence="2" id="KW-0645">Protease</keyword>
<dbReference type="Pfam" id="PF02902">
    <property type="entry name" value="Peptidase_C48"/>
    <property type="match status" value="1"/>
</dbReference>
<evidence type="ECO:0000256" key="2">
    <source>
        <dbReference type="ARBA" id="ARBA00022670"/>
    </source>
</evidence>
<comment type="caution">
    <text evidence="6">The sequence shown here is derived from an EMBL/GenBank/DDBJ whole genome shotgun (WGS) entry which is preliminary data.</text>
</comment>
<evidence type="ECO:0000256" key="1">
    <source>
        <dbReference type="ARBA" id="ARBA00005234"/>
    </source>
</evidence>
<accession>A0A9D4TVI8</accession>
<dbReference type="PROSITE" id="PS50600">
    <property type="entry name" value="ULP_PROTEASE"/>
    <property type="match status" value="1"/>
</dbReference>
<dbReference type="AlphaFoldDB" id="A0A9D4TVI8"/>
<name>A0A9D4TVI8_CHLVU</name>
<comment type="similarity">
    <text evidence="1">Belongs to the peptidase C48 family.</text>
</comment>
<keyword evidence="4" id="KW-0788">Thiol protease</keyword>
<evidence type="ECO:0000313" key="7">
    <source>
        <dbReference type="Proteomes" id="UP001055712"/>
    </source>
</evidence>
<dbReference type="GO" id="GO:0008234">
    <property type="term" value="F:cysteine-type peptidase activity"/>
    <property type="evidence" value="ECO:0007669"/>
    <property type="project" value="UniProtKB-KW"/>
</dbReference>
<evidence type="ECO:0000256" key="3">
    <source>
        <dbReference type="ARBA" id="ARBA00022801"/>
    </source>
</evidence>
<reference evidence="6" key="1">
    <citation type="journal article" date="2019" name="Plant J.">
        <title>Chlorella vulgaris genome assembly and annotation reveals the molecular basis for metabolic acclimation to high light conditions.</title>
        <authorList>
            <person name="Cecchin M."/>
            <person name="Marcolungo L."/>
            <person name="Rossato M."/>
            <person name="Girolomoni L."/>
            <person name="Cosentino E."/>
            <person name="Cuine S."/>
            <person name="Li-Beisson Y."/>
            <person name="Delledonne M."/>
            <person name="Ballottari M."/>
        </authorList>
    </citation>
    <scope>NUCLEOTIDE SEQUENCE</scope>
    <source>
        <strain evidence="6">211/11P</strain>
    </source>
</reference>
<dbReference type="GO" id="GO:0019784">
    <property type="term" value="F:deNEDDylase activity"/>
    <property type="evidence" value="ECO:0007669"/>
    <property type="project" value="InterPro"/>
</dbReference>
<sequence>MLSYGDVKLQASDVALLDGPHWLNDQIIGFHFEYLAREVHPTQNEMLLVPGNSTFLLSNLGREGLPVVLKPLGFPKQLVLFAINDNPDVTEAEGGSHWSLLAYSAASNTFRHYDSLSGSNLAAAQRVFQAAKLPGSTFREQPAPQQRNGHDCGMYVLALAQLLCRRLAEHGQRTSWEVTTDAVTPAGVAALRQEVLQLIRSKAAAAAAAAGLGFPPNTEQG</sequence>
<protein>
    <recommendedName>
        <fullName evidence="5">Ubiquitin-like protease family profile domain-containing protein</fullName>
    </recommendedName>
</protein>
<feature type="domain" description="Ubiquitin-like protease family profile" evidence="5">
    <location>
        <begin position="7"/>
        <end position="163"/>
    </location>
</feature>
<keyword evidence="7" id="KW-1185">Reference proteome</keyword>
<keyword evidence="3" id="KW-0378">Hydrolase</keyword>
<gene>
    <name evidence="6" type="ORF">D9Q98_001966</name>
</gene>
<dbReference type="Gene3D" id="3.40.395.10">
    <property type="entry name" value="Adenoviral Proteinase, Chain A"/>
    <property type="match status" value="1"/>
</dbReference>
<dbReference type="GO" id="GO:0006508">
    <property type="term" value="P:proteolysis"/>
    <property type="evidence" value="ECO:0007669"/>
    <property type="project" value="UniProtKB-KW"/>
</dbReference>
<evidence type="ECO:0000256" key="4">
    <source>
        <dbReference type="ARBA" id="ARBA00022807"/>
    </source>
</evidence>
<dbReference type="InterPro" id="IPR038765">
    <property type="entry name" value="Papain-like_cys_pep_sf"/>
</dbReference>
<dbReference type="GO" id="GO:0000338">
    <property type="term" value="P:protein deneddylation"/>
    <property type="evidence" value="ECO:0007669"/>
    <property type="project" value="TreeGrafter"/>
</dbReference>
<dbReference type="EMBL" id="SIDB01000002">
    <property type="protein sequence ID" value="KAI3435908.1"/>
    <property type="molecule type" value="Genomic_DNA"/>
</dbReference>
<evidence type="ECO:0000313" key="6">
    <source>
        <dbReference type="EMBL" id="KAI3435908.1"/>
    </source>
</evidence>
<dbReference type="PANTHER" id="PTHR46468">
    <property type="entry name" value="SENTRIN-SPECIFIC PROTEASE 8"/>
    <property type="match status" value="1"/>
</dbReference>
<organism evidence="6 7">
    <name type="scientific">Chlorella vulgaris</name>
    <name type="common">Green alga</name>
    <dbReference type="NCBI Taxonomy" id="3077"/>
    <lineage>
        <taxon>Eukaryota</taxon>
        <taxon>Viridiplantae</taxon>
        <taxon>Chlorophyta</taxon>
        <taxon>core chlorophytes</taxon>
        <taxon>Trebouxiophyceae</taxon>
        <taxon>Chlorellales</taxon>
        <taxon>Chlorellaceae</taxon>
        <taxon>Chlorella clade</taxon>
        <taxon>Chlorella</taxon>
    </lineage>
</organism>
<dbReference type="InterPro" id="IPR044613">
    <property type="entry name" value="Nep1/2-like"/>
</dbReference>
<dbReference type="OrthoDB" id="5065855at2759"/>
<reference evidence="6" key="2">
    <citation type="submission" date="2020-11" db="EMBL/GenBank/DDBJ databases">
        <authorList>
            <person name="Cecchin M."/>
            <person name="Marcolungo L."/>
            <person name="Rossato M."/>
            <person name="Girolomoni L."/>
            <person name="Cosentino E."/>
            <person name="Cuine S."/>
            <person name="Li-Beisson Y."/>
            <person name="Delledonne M."/>
            <person name="Ballottari M."/>
        </authorList>
    </citation>
    <scope>NUCLEOTIDE SEQUENCE</scope>
    <source>
        <strain evidence="6">211/11P</strain>
        <tissue evidence="6">Whole cell</tissue>
    </source>
</reference>
<dbReference type="PANTHER" id="PTHR46468:SF1">
    <property type="entry name" value="SENTRIN-SPECIFIC PROTEASE 8"/>
    <property type="match status" value="1"/>
</dbReference>
<dbReference type="InterPro" id="IPR003653">
    <property type="entry name" value="Peptidase_C48_C"/>
</dbReference>